<dbReference type="EMBL" id="JAAPAO010000612">
    <property type="protein sequence ID" value="KAF4656206.1"/>
    <property type="molecule type" value="Genomic_DNA"/>
</dbReference>
<dbReference type="SUPFAM" id="SSF90257">
    <property type="entry name" value="Myosin rod fragments"/>
    <property type="match status" value="1"/>
</dbReference>
<proteinExistence type="predicted"/>
<evidence type="ECO:0000313" key="3">
    <source>
        <dbReference type="EMBL" id="KAF4656206.1"/>
    </source>
</evidence>
<accession>A0A7J6LAP1</accession>
<evidence type="ECO:0000313" key="4">
    <source>
        <dbReference type="Proteomes" id="UP000591131"/>
    </source>
</evidence>
<reference evidence="3 4" key="1">
    <citation type="submission" date="2020-04" db="EMBL/GenBank/DDBJ databases">
        <title>Perkinsus chesapeaki whole genome sequence.</title>
        <authorList>
            <person name="Bogema D.R."/>
        </authorList>
    </citation>
    <scope>NUCLEOTIDE SEQUENCE [LARGE SCALE GENOMIC DNA]</scope>
    <source>
        <strain evidence="3">ATCC PRA-425</strain>
    </source>
</reference>
<keyword evidence="1" id="KW-0175">Coiled coil</keyword>
<organism evidence="3 4">
    <name type="scientific">Perkinsus chesapeaki</name>
    <name type="common">Clam parasite</name>
    <name type="synonym">Perkinsus andrewsi</name>
    <dbReference type="NCBI Taxonomy" id="330153"/>
    <lineage>
        <taxon>Eukaryota</taxon>
        <taxon>Sar</taxon>
        <taxon>Alveolata</taxon>
        <taxon>Perkinsozoa</taxon>
        <taxon>Perkinsea</taxon>
        <taxon>Perkinsida</taxon>
        <taxon>Perkinsidae</taxon>
        <taxon>Perkinsus</taxon>
    </lineage>
</organism>
<feature type="coiled-coil region" evidence="1">
    <location>
        <begin position="143"/>
        <end position="198"/>
    </location>
</feature>
<dbReference type="Gene3D" id="1.20.5.1160">
    <property type="entry name" value="Vasodilator-stimulated phosphoprotein"/>
    <property type="match status" value="1"/>
</dbReference>
<evidence type="ECO:0000256" key="2">
    <source>
        <dbReference type="SAM" id="MobiDB-lite"/>
    </source>
</evidence>
<feature type="region of interest" description="Disordered" evidence="2">
    <location>
        <begin position="1"/>
        <end position="25"/>
    </location>
</feature>
<keyword evidence="4" id="KW-1185">Reference proteome</keyword>
<protein>
    <submittedName>
        <fullName evidence="3">Zinc finger, CCHC domain containing</fullName>
    </submittedName>
</protein>
<dbReference type="Proteomes" id="UP000591131">
    <property type="component" value="Unassembled WGS sequence"/>
</dbReference>
<sequence length="359" mass="40180">MEQSSRRFTEGSPAAAHKKPQQKVDMAETNMMQVGQSTDGRSPILSYMTKGNGVGRSRSTGALPRGTMEQSLDIGQHCTGTGKHSTPMALRPGNFLQGPQSIAEEMDTLLELPLTPFKIKLIHRRLNTVVSLITKFESRAREGARLEREVTTLRKRLDAETARRLQLESANDKLQEQLDDLARALSERVSNLEQYEEAAHLALRTRSSLTYELEEKRRGLLDQEDKVCQAEWWELEKELDELRKEEGIVDAETVTPKFDKRRRTSAAIRLREENQRKERLSILEHKASDDSEPSNAGVEASCTSDGASELRQGTVAASAPMPASIVPSRDPLFGATSMSRALPMTIQSGVYQFLPYRLT</sequence>
<feature type="region of interest" description="Disordered" evidence="2">
    <location>
        <begin position="283"/>
        <end position="324"/>
    </location>
</feature>
<dbReference type="OrthoDB" id="10338353at2759"/>
<dbReference type="AlphaFoldDB" id="A0A7J6LAP1"/>
<name>A0A7J6LAP1_PERCH</name>
<gene>
    <name evidence="3" type="primary">TUT3</name>
    <name evidence="3" type="ORF">FOL47_009098</name>
</gene>
<evidence type="ECO:0000256" key="1">
    <source>
        <dbReference type="SAM" id="Coils"/>
    </source>
</evidence>
<comment type="caution">
    <text evidence="3">The sequence shown here is derived from an EMBL/GenBank/DDBJ whole genome shotgun (WGS) entry which is preliminary data.</text>
</comment>